<reference evidence="1 2" key="1">
    <citation type="submission" date="2020-03" db="EMBL/GenBank/DDBJ databases">
        <title>Complete genome sequence of Shewanella sp.</title>
        <authorList>
            <person name="Kim Y.-S."/>
            <person name="Kim S.-J."/>
            <person name="Jung H.-K."/>
            <person name="Kim K.-H."/>
        </authorList>
    </citation>
    <scope>NUCLEOTIDE SEQUENCE [LARGE SCALE GENOMIC DNA]</scope>
    <source>
        <strain evidence="1 2">PN3F2</strain>
    </source>
</reference>
<dbReference type="EMBL" id="CP050313">
    <property type="protein sequence ID" value="QIR13928.1"/>
    <property type="molecule type" value="Genomic_DNA"/>
</dbReference>
<dbReference type="Proteomes" id="UP000502608">
    <property type="component" value="Chromosome"/>
</dbReference>
<dbReference type="RefSeq" id="WP_167676146.1">
    <property type="nucleotide sequence ID" value="NZ_CP050313.1"/>
</dbReference>
<evidence type="ECO:0000313" key="2">
    <source>
        <dbReference type="Proteomes" id="UP000502608"/>
    </source>
</evidence>
<accession>A0A6G9QHQ0</accession>
<gene>
    <name evidence="1" type="ORF">HBH39_04965</name>
</gene>
<name>A0A6G9QHQ0_9GAMM</name>
<keyword evidence="2" id="KW-1185">Reference proteome</keyword>
<proteinExistence type="predicted"/>
<evidence type="ECO:0000313" key="1">
    <source>
        <dbReference type="EMBL" id="QIR13928.1"/>
    </source>
</evidence>
<organism evidence="1 2">
    <name type="scientific">Shewanella aestuarii</name>
    <dbReference type="NCBI Taxonomy" id="1028752"/>
    <lineage>
        <taxon>Bacteria</taxon>
        <taxon>Pseudomonadati</taxon>
        <taxon>Pseudomonadota</taxon>
        <taxon>Gammaproteobacteria</taxon>
        <taxon>Alteromonadales</taxon>
        <taxon>Shewanellaceae</taxon>
        <taxon>Shewanella</taxon>
    </lineage>
</organism>
<protein>
    <submittedName>
        <fullName evidence="1">Uncharacterized protein</fullName>
    </submittedName>
</protein>
<dbReference type="AlphaFoldDB" id="A0A6G9QHQ0"/>
<sequence>MKSISDLVGQVKISQRLNNSLAFKNIELSASNYESLMSKLSMLDWQKTSSMDKKAVQKKIQTANESVTREMQAASNQLLSKLASQQDKLEQASKATHTDLAIAGMLAGKTANQLFEIGCQSASAARILTSTDAGVFGGLSREQVNTLRKHAAPAQFAEVEETEKAIDTLIRLKSTLDAAHGYNEIKFSANGNEQKIAGILNDEAVEEAAEESEQETE</sequence>
<dbReference type="KEGG" id="saes:HBH39_04965"/>